<dbReference type="GO" id="GO:0008168">
    <property type="term" value="F:methyltransferase activity"/>
    <property type="evidence" value="ECO:0007669"/>
    <property type="project" value="UniProtKB-KW"/>
</dbReference>
<organism evidence="3 4">
    <name type="scientific">Sanghuangporus baumii</name>
    <name type="common">Phellinus baumii</name>
    <dbReference type="NCBI Taxonomy" id="108892"/>
    <lineage>
        <taxon>Eukaryota</taxon>
        <taxon>Fungi</taxon>
        <taxon>Dikarya</taxon>
        <taxon>Basidiomycota</taxon>
        <taxon>Agaricomycotina</taxon>
        <taxon>Agaricomycetes</taxon>
        <taxon>Hymenochaetales</taxon>
        <taxon>Hymenochaetaceae</taxon>
        <taxon>Sanghuangporus</taxon>
    </lineage>
</organism>
<accession>A0A9Q5HUE4</accession>
<gene>
    <name evidence="3" type="ORF">A7U60_g6952</name>
</gene>
<dbReference type="PANTHER" id="PTHR13393:SF0">
    <property type="entry name" value="RNA N6-ADENOSINE-METHYLTRANSFERASE METTL16"/>
    <property type="match status" value="1"/>
</dbReference>
<dbReference type="SUPFAM" id="SSF53335">
    <property type="entry name" value="S-adenosyl-L-methionine-dependent methyltransferases"/>
    <property type="match status" value="1"/>
</dbReference>
<reference evidence="3" key="1">
    <citation type="submission" date="2016-06" db="EMBL/GenBank/DDBJ databases">
        <title>Draft Genome sequence of the fungus Inonotus baumii.</title>
        <authorList>
            <person name="Zhu H."/>
            <person name="Lin W."/>
        </authorList>
    </citation>
    <scope>NUCLEOTIDE SEQUENCE</scope>
    <source>
        <strain evidence="3">821</strain>
    </source>
</reference>
<dbReference type="GO" id="GO:0070475">
    <property type="term" value="P:rRNA base methylation"/>
    <property type="evidence" value="ECO:0007669"/>
    <property type="project" value="TreeGrafter"/>
</dbReference>
<dbReference type="Gene3D" id="3.40.50.150">
    <property type="entry name" value="Vaccinia Virus protein VP39"/>
    <property type="match status" value="1"/>
</dbReference>
<dbReference type="InterPro" id="IPR010286">
    <property type="entry name" value="METTL16/RlmF"/>
</dbReference>
<dbReference type="InterPro" id="IPR029063">
    <property type="entry name" value="SAM-dependent_MTases_sf"/>
</dbReference>
<sequence length="344" mass="38648">MWLLEIDPISFESAVDNVQQNNLADRIMVMKVASPDFIFVPFQMEQNRMFTFTMCNPPFYADAEEIERSAGSKELEPNSACTGAEVEMITPGGEETFVARMVMESTSAGIKDRCLWFTSMLGKLSSFEKIVEVLRANQIDNYALTELVQGQTRRWAIAWSFSDVRLPDMVTRDLPAPHHALVPLHNNFEQPLIDCDALNLCTVCDIVLSVLTPLADISIVKYPEQSIAPRSHFSSSSGIGTPTVADEDVKVIRIAAVRNSWSRKARRERNPVSMLTTADPPAMIVDLSVDHKHLKGQGFWVLIGIWRRGRERGLFESFWSHVSRKVCSAVETHCRNRSKASDAV</sequence>
<dbReference type="GO" id="GO:0005634">
    <property type="term" value="C:nucleus"/>
    <property type="evidence" value="ECO:0007669"/>
    <property type="project" value="TreeGrafter"/>
</dbReference>
<evidence type="ECO:0000313" key="4">
    <source>
        <dbReference type="Proteomes" id="UP000757232"/>
    </source>
</evidence>
<keyword evidence="1" id="KW-0489">Methyltransferase</keyword>
<dbReference type="EMBL" id="LNZH02000205">
    <property type="protein sequence ID" value="OCB86054.1"/>
    <property type="molecule type" value="Genomic_DNA"/>
</dbReference>
<evidence type="ECO:0000313" key="3">
    <source>
        <dbReference type="EMBL" id="OCB86054.1"/>
    </source>
</evidence>
<protein>
    <submittedName>
        <fullName evidence="3">Uncharacterized protein</fullName>
    </submittedName>
</protein>
<dbReference type="AlphaFoldDB" id="A0A9Q5HUE4"/>
<keyword evidence="4" id="KW-1185">Reference proteome</keyword>
<comment type="caution">
    <text evidence="3">The sequence shown here is derived from an EMBL/GenBank/DDBJ whole genome shotgun (WGS) entry which is preliminary data.</text>
</comment>
<keyword evidence="2" id="KW-0808">Transferase</keyword>
<evidence type="ECO:0000256" key="2">
    <source>
        <dbReference type="ARBA" id="ARBA00022679"/>
    </source>
</evidence>
<dbReference type="Proteomes" id="UP000757232">
    <property type="component" value="Unassembled WGS sequence"/>
</dbReference>
<name>A0A9Q5HUE4_SANBA</name>
<proteinExistence type="predicted"/>
<dbReference type="Pfam" id="PF05971">
    <property type="entry name" value="Methyltransf_10"/>
    <property type="match status" value="1"/>
</dbReference>
<evidence type="ECO:0000256" key="1">
    <source>
        <dbReference type="ARBA" id="ARBA00022603"/>
    </source>
</evidence>
<dbReference type="OrthoDB" id="514248at2759"/>
<dbReference type="PANTHER" id="PTHR13393">
    <property type="entry name" value="SAM-DEPENDENT METHYLTRANSFERASE"/>
    <property type="match status" value="1"/>
</dbReference>